<evidence type="ECO:0000313" key="2">
    <source>
        <dbReference type="Proteomes" id="UP000186736"/>
    </source>
</evidence>
<organism evidence="1 2">
    <name type="scientific">Pseudomonas putida</name>
    <name type="common">Arthrobacter siderocapsulatus</name>
    <dbReference type="NCBI Taxonomy" id="303"/>
    <lineage>
        <taxon>Bacteria</taxon>
        <taxon>Pseudomonadati</taxon>
        <taxon>Pseudomonadota</taxon>
        <taxon>Gammaproteobacteria</taxon>
        <taxon>Pseudomonadales</taxon>
        <taxon>Pseudomonadaceae</taxon>
        <taxon>Pseudomonas</taxon>
    </lineage>
</organism>
<reference evidence="1 2" key="1">
    <citation type="submission" date="2016-10" db="EMBL/GenBank/DDBJ databases">
        <title>Genome Sequence of Pseudomonas putida GM4FR.</title>
        <authorList>
            <person name="Poehlein A."/>
            <person name="Wemheuer F."/>
            <person name="Hollensteiner J."/>
            <person name="Wemheuer B."/>
        </authorList>
    </citation>
    <scope>NUCLEOTIDE SEQUENCE [LARGE SCALE GENOMIC DNA]</scope>
    <source>
        <strain evidence="1 2">GM4FR</strain>
    </source>
</reference>
<evidence type="ECO:0000313" key="1">
    <source>
        <dbReference type="EMBL" id="OLS59809.1"/>
    </source>
</evidence>
<sequence length="358" mass="39214">MSAAELPDDLFTEIQGAFRKAPVLLVGSGFSCGYGLPGMGALAEHLANTVNGVLTTDEAKRAWAQAIEAIKENLETGLNNIPLGALGWGEIVSAIRSETARLILDRTATAESKVLQEKADGGHAPSRLLNRLFDGSPQNAEGIHVITTNYDTLLELFCDLAGLPIDTGFTGFRRRKPRPRPIFENQYTRIWVAEKRQQQFDHRLCKTVRIYKPHGSISWLTTDEGPMEVLNDAATAGRAIVVPGPSKYQDALVNTLFDEMRTAMNAALADAQALLCIGFGFNDDHLQGVIKRRLAAGMPAIIVTRDSTPNIEQLLGEHPHVIAVFRNGDGAVCRWNGNALQSSEPIWQLDDFLKKFVE</sequence>
<comment type="caution">
    <text evidence="1">The sequence shown here is derived from an EMBL/GenBank/DDBJ whole genome shotgun (WGS) entry which is preliminary data.</text>
</comment>
<dbReference type="Proteomes" id="UP000186736">
    <property type="component" value="Unassembled WGS sequence"/>
</dbReference>
<name>A0A1Q9QXC7_PSEPU</name>
<gene>
    <name evidence="1" type="ORF">PSEMO_51170</name>
</gene>
<protein>
    <submittedName>
        <fullName evidence="1">Uncharacterized protein</fullName>
    </submittedName>
</protein>
<dbReference type="EMBL" id="MKZO01000058">
    <property type="protein sequence ID" value="OLS59809.1"/>
    <property type="molecule type" value="Genomic_DNA"/>
</dbReference>
<accession>A0A1Q9QXC7</accession>
<dbReference type="RefSeq" id="WP_031631166.1">
    <property type="nucleotide sequence ID" value="NZ_MKZO01000058.1"/>
</dbReference>
<dbReference type="InterPro" id="IPR029035">
    <property type="entry name" value="DHS-like_NAD/FAD-binding_dom"/>
</dbReference>
<proteinExistence type="predicted"/>
<dbReference type="AlphaFoldDB" id="A0A1Q9QXC7"/>
<dbReference type="Pfam" id="PF13289">
    <property type="entry name" value="SIR2_2"/>
    <property type="match status" value="1"/>
</dbReference>
<dbReference type="SUPFAM" id="SSF52467">
    <property type="entry name" value="DHS-like NAD/FAD-binding domain"/>
    <property type="match status" value="1"/>
</dbReference>